<protein>
    <recommendedName>
        <fullName evidence="3">DUF5348 domain-containing protein</fullName>
    </recommendedName>
</protein>
<dbReference type="Proteomes" id="UP000658690">
    <property type="component" value="Unassembled WGS sequence"/>
</dbReference>
<name>A0ABX1ZD17_9BACL</name>
<dbReference type="RefSeq" id="WP_171693923.1">
    <property type="nucleotide sequence ID" value="NZ_WHOC01000186.1"/>
</dbReference>
<gene>
    <name evidence="1" type="ORF">GC102_36645</name>
</gene>
<evidence type="ECO:0000313" key="2">
    <source>
        <dbReference type="Proteomes" id="UP000658690"/>
    </source>
</evidence>
<organism evidence="1 2">
    <name type="scientific">Paenibacillus germinis</name>
    <dbReference type="NCBI Taxonomy" id="2654979"/>
    <lineage>
        <taxon>Bacteria</taxon>
        <taxon>Bacillati</taxon>
        <taxon>Bacillota</taxon>
        <taxon>Bacilli</taxon>
        <taxon>Bacillales</taxon>
        <taxon>Paenibacillaceae</taxon>
        <taxon>Paenibacillus</taxon>
    </lineage>
</organism>
<dbReference type="EMBL" id="WHOC01000186">
    <property type="protein sequence ID" value="NOU91218.1"/>
    <property type="molecule type" value="Genomic_DNA"/>
</dbReference>
<accession>A0ABX1ZD17</accession>
<evidence type="ECO:0000313" key="1">
    <source>
        <dbReference type="EMBL" id="NOU91218.1"/>
    </source>
</evidence>
<sequence length="99" mass="11452">MYLSEISALKLKELGFKRTFYIGEKAPFDFYKYNNEEWIIGGRILPQGDLLAPSSVYNEGTWLPSLSDLMYWLSDNGFTFTLECKELGHGYVIHVHEAH</sequence>
<proteinExistence type="predicted"/>
<keyword evidence="2" id="KW-1185">Reference proteome</keyword>
<comment type="caution">
    <text evidence="1">The sequence shown here is derived from an EMBL/GenBank/DDBJ whole genome shotgun (WGS) entry which is preliminary data.</text>
</comment>
<evidence type="ECO:0008006" key="3">
    <source>
        <dbReference type="Google" id="ProtNLM"/>
    </source>
</evidence>
<reference evidence="1 2" key="1">
    <citation type="submission" date="2019-10" db="EMBL/GenBank/DDBJ databases">
        <title>Description of Paenibacillus choica sp. nov.</title>
        <authorList>
            <person name="Carlier A."/>
            <person name="Qi S."/>
        </authorList>
    </citation>
    <scope>NUCLEOTIDE SEQUENCE [LARGE SCALE GENOMIC DNA]</scope>
    <source>
        <strain evidence="1 2">LMG 31460</strain>
    </source>
</reference>